<sequence>MKLNASLAHNKQYPFQLRWGLLGCLALLGLAIGFGPYSDHIEFLSDQGKSWYFWQLPESTTWGFYTAWGGYIAHQVFHWWIIYRARQLKAQGAIAYTSGLNRINVLALAGNAAFIGLHIVQTKFFYDGLAQTVSVWSSQFAVIFMLVVIMIMENPRRGLLFGKRMPIKQMVVTCFRRYHGYYFSWAILYTFWYHPIELTEGHLLGFFYLFALLLQGSLMFTQSHRNRYWTFFLEVYVLVHGTVVAFQSPAQGMTAVAMFFTGFFTLLVVTQIHGLGLSRRVVTAIIMLYLGVITALIVQGTITWVIPLRIPMGEYGLVLLVALLAWGLLALYARLRGGSDEGTGKG</sequence>
<reference evidence="2" key="1">
    <citation type="submission" date="2020-03" db="EMBL/GenBank/DDBJ databases">
        <authorList>
            <person name="Guo F."/>
        </authorList>
    </citation>
    <scope>NUCLEOTIDE SEQUENCE</scope>
    <source>
        <strain evidence="2">JCM 30134</strain>
    </source>
</reference>
<feature type="transmembrane region" description="Helical" evidence="1">
    <location>
        <begin position="204"/>
        <end position="221"/>
    </location>
</feature>
<proteinExistence type="predicted"/>
<evidence type="ECO:0000256" key="1">
    <source>
        <dbReference type="SAM" id="Phobius"/>
    </source>
</evidence>
<feature type="transmembrane region" description="Helical" evidence="1">
    <location>
        <begin position="228"/>
        <end position="246"/>
    </location>
</feature>
<feature type="transmembrane region" description="Helical" evidence="1">
    <location>
        <begin position="312"/>
        <end position="333"/>
    </location>
</feature>
<organism evidence="2 3">
    <name type="scientific">Pseudomaricurvus hydrocarbonicus</name>
    <dbReference type="NCBI Taxonomy" id="1470433"/>
    <lineage>
        <taxon>Bacteria</taxon>
        <taxon>Pseudomonadati</taxon>
        <taxon>Pseudomonadota</taxon>
        <taxon>Gammaproteobacteria</taxon>
        <taxon>Cellvibrionales</taxon>
        <taxon>Cellvibrionaceae</taxon>
        <taxon>Pseudomaricurvus</taxon>
    </lineage>
</organism>
<keyword evidence="3" id="KW-1185">Reference proteome</keyword>
<evidence type="ECO:0000313" key="3">
    <source>
        <dbReference type="Proteomes" id="UP000787472"/>
    </source>
</evidence>
<keyword evidence="1" id="KW-0472">Membrane</keyword>
<feature type="transmembrane region" description="Helical" evidence="1">
    <location>
        <begin position="133"/>
        <end position="153"/>
    </location>
</feature>
<evidence type="ECO:0008006" key="4">
    <source>
        <dbReference type="Google" id="ProtNLM"/>
    </source>
</evidence>
<keyword evidence="1" id="KW-1133">Transmembrane helix</keyword>
<feature type="transmembrane region" description="Helical" evidence="1">
    <location>
        <begin position="252"/>
        <end position="269"/>
    </location>
</feature>
<feature type="transmembrane region" description="Helical" evidence="1">
    <location>
        <begin position="281"/>
        <end position="306"/>
    </location>
</feature>
<accession>A0A9E5MN30</accession>
<dbReference type="Proteomes" id="UP000787472">
    <property type="component" value="Unassembled WGS sequence"/>
</dbReference>
<dbReference type="EMBL" id="JAAONZ010000015">
    <property type="protein sequence ID" value="NHO67252.1"/>
    <property type="molecule type" value="Genomic_DNA"/>
</dbReference>
<feature type="transmembrane region" description="Helical" evidence="1">
    <location>
        <begin position="20"/>
        <end position="37"/>
    </location>
</feature>
<feature type="transmembrane region" description="Helical" evidence="1">
    <location>
        <begin position="103"/>
        <end position="121"/>
    </location>
</feature>
<gene>
    <name evidence="2" type="ORF">G8770_17015</name>
</gene>
<comment type="caution">
    <text evidence="2">The sequence shown here is derived from an EMBL/GenBank/DDBJ whole genome shotgun (WGS) entry which is preliminary data.</text>
</comment>
<evidence type="ECO:0000313" key="2">
    <source>
        <dbReference type="EMBL" id="NHO67252.1"/>
    </source>
</evidence>
<feature type="transmembrane region" description="Helical" evidence="1">
    <location>
        <begin position="174"/>
        <end position="192"/>
    </location>
</feature>
<keyword evidence="1" id="KW-0812">Transmembrane</keyword>
<dbReference type="RefSeq" id="WP_167189607.1">
    <property type="nucleotide sequence ID" value="NZ_JAAONZ010000015.1"/>
</dbReference>
<dbReference type="AlphaFoldDB" id="A0A9E5MN30"/>
<protein>
    <recommendedName>
        <fullName evidence="4">Serine active site containing 1-like protein</fullName>
    </recommendedName>
</protein>
<feature type="transmembrane region" description="Helical" evidence="1">
    <location>
        <begin position="62"/>
        <end position="82"/>
    </location>
</feature>
<name>A0A9E5MN30_9GAMM</name>